<keyword evidence="5" id="KW-0687">Ribonucleoprotein</keyword>
<keyword evidence="5" id="KW-0689">Ribosomal protein</keyword>
<evidence type="ECO:0000313" key="6">
    <source>
        <dbReference type="Proteomes" id="UP000199019"/>
    </source>
</evidence>
<dbReference type="SMART" id="SM00558">
    <property type="entry name" value="JmjC"/>
    <property type="match status" value="1"/>
</dbReference>
<dbReference type="InterPro" id="IPR003347">
    <property type="entry name" value="JmjC_dom"/>
</dbReference>
<dbReference type="Proteomes" id="UP000199019">
    <property type="component" value="Unassembled WGS sequence"/>
</dbReference>
<evidence type="ECO:0000256" key="1">
    <source>
        <dbReference type="ARBA" id="ARBA00001954"/>
    </source>
</evidence>
<sequence>MSVQHGHPALSRLISCPADEFAETYWGSEPLLSRAADLPAAFSDLFSNDAVDELVSERGLRTPFLRMASSGATLPERSFTSGGGIGAGITDQLSDDRLLRQFADGATMVLQGLHRTWQPVIAFSQDLAADLGHPVQVNAYVTPAQNTGFSDHYDVHDVFVLQVEGRKQWRIRRPVHPLPLRDQPWPDHRAAVEQAATREPLIETVLEPGDCLYLPRGYLHSATALGGVSTHLTIGVHPWTRQHLAEEALHVALARAAEDVAVRRSLPLGVDATDPEQWAGDLELVRAALLRAVGEIDPADLVDALTRRVRAAQRAAPVRPLAQARAAEGLSPDQRLVVRPHLAARLGAPRDGYAALASRAGEVRVAEADLDAVRRLLAEGAATVSDLGEELARQLLLQGIVVPQ</sequence>
<dbReference type="Pfam" id="PF08007">
    <property type="entry name" value="JmjC_2"/>
    <property type="match status" value="1"/>
</dbReference>
<organism evidence="5 6">
    <name type="scientific">Pedococcus cremeus</name>
    <dbReference type="NCBI Taxonomy" id="587636"/>
    <lineage>
        <taxon>Bacteria</taxon>
        <taxon>Bacillati</taxon>
        <taxon>Actinomycetota</taxon>
        <taxon>Actinomycetes</taxon>
        <taxon>Micrococcales</taxon>
        <taxon>Intrasporangiaceae</taxon>
        <taxon>Pedococcus</taxon>
    </lineage>
</organism>
<dbReference type="PANTHER" id="PTHR13096">
    <property type="entry name" value="MINA53 MYC INDUCED NUCLEAR ANTIGEN"/>
    <property type="match status" value="1"/>
</dbReference>
<dbReference type="GO" id="GO:0046872">
    <property type="term" value="F:metal ion binding"/>
    <property type="evidence" value="ECO:0007669"/>
    <property type="project" value="UniProtKB-KW"/>
</dbReference>
<dbReference type="Gene3D" id="2.60.120.650">
    <property type="entry name" value="Cupin"/>
    <property type="match status" value="1"/>
</dbReference>
<evidence type="ECO:0000256" key="2">
    <source>
        <dbReference type="ARBA" id="ARBA00022723"/>
    </source>
</evidence>
<evidence type="ECO:0000313" key="5">
    <source>
        <dbReference type="EMBL" id="SES26726.1"/>
    </source>
</evidence>
<keyword evidence="3" id="KW-0408">Iron</keyword>
<comment type="cofactor">
    <cofactor evidence="1">
        <name>Fe(2+)</name>
        <dbReference type="ChEBI" id="CHEBI:29033"/>
    </cofactor>
</comment>
<keyword evidence="2" id="KW-0479">Metal-binding</keyword>
<reference evidence="6" key="1">
    <citation type="submission" date="2016-10" db="EMBL/GenBank/DDBJ databases">
        <authorList>
            <person name="Varghese N."/>
            <person name="Submissions S."/>
        </authorList>
    </citation>
    <scope>NUCLEOTIDE SEQUENCE [LARGE SCALE GENOMIC DNA]</scope>
    <source>
        <strain evidence="6">CGMCC 1.6963</strain>
    </source>
</reference>
<dbReference type="PROSITE" id="PS51184">
    <property type="entry name" value="JMJC"/>
    <property type="match status" value="1"/>
</dbReference>
<evidence type="ECO:0000259" key="4">
    <source>
        <dbReference type="PROSITE" id="PS51184"/>
    </source>
</evidence>
<name>A0A1H9VYA3_9MICO</name>
<dbReference type="InterPro" id="IPR039994">
    <property type="entry name" value="NO66-like"/>
</dbReference>
<proteinExistence type="predicted"/>
<dbReference type="GO" id="GO:0051864">
    <property type="term" value="F:histone H3K36 demethylase activity"/>
    <property type="evidence" value="ECO:0007669"/>
    <property type="project" value="TreeGrafter"/>
</dbReference>
<protein>
    <submittedName>
        <fullName evidence="5">Ribosomal protein L16 Arg81 hydroxylase, contains JmjC domain</fullName>
    </submittedName>
</protein>
<dbReference type="EMBL" id="FOHB01000004">
    <property type="protein sequence ID" value="SES26726.1"/>
    <property type="molecule type" value="Genomic_DNA"/>
</dbReference>
<dbReference type="GO" id="GO:0032453">
    <property type="term" value="F:histone H3K4 demethylase activity"/>
    <property type="evidence" value="ECO:0007669"/>
    <property type="project" value="TreeGrafter"/>
</dbReference>
<keyword evidence="6" id="KW-1185">Reference proteome</keyword>
<gene>
    <name evidence="5" type="ORF">SAMN05216199_2656</name>
</gene>
<dbReference type="GO" id="GO:0005840">
    <property type="term" value="C:ribosome"/>
    <property type="evidence" value="ECO:0007669"/>
    <property type="project" value="UniProtKB-KW"/>
</dbReference>
<accession>A0A1H9VYA3</accession>
<feature type="domain" description="JmjC" evidence="4">
    <location>
        <begin position="105"/>
        <end position="253"/>
    </location>
</feature>
<dbReference type="STRING" id="587636.SAMN05216199_2656"/>
<dbReference type="PANTHER" id="PTHR13096:SF9">
    <property type="entry name" value="BIFUNCTIONAL LYSINE-SPECIFIC DEMETHYLASE AND HISTIDYL-HYDROXYLASE"/>
    <property type="match status" value="1"/>
</dbReference>
<dbReference type="AlphaFoldDB" id="A0A1H9VYA3"/>
<evidence type="ECO:0000256" key="3">
    <source>
        <dbReference type="ARBA" id="ARBA00023004"/>
    </source>
</evidence>
<dbReference type="SUPFAM" id="SSF51197">
    <property type="entry name" value="Clavaminate synthase-like"/>
    <property type="match status" value="1"/>
</dbReference>